<dbReference type="InterPro" id="IPR029063">
    <property type="entry name" value="SAM-dependent_MTases_sf"/>
</dbReference>
<dbReference type="EMBL" id="WHPN01000025">
    <property type="protein sequence ID" value="KAF4410967.1"/>
    <property type="molecule type" value="Genomic_DNA"/>
</dbReference>
<evidence type="ECO:0000256" key="6">
    <source>
        <dbReference type="ARBA" id="ARBA00022603"/>
    </source>
</evidence>
<evidence type="ECO:0000256" key="1">
    <source>
        <dbReference type="ARBA" id="ARBA00004496"/>
    </source>
</evidence>
<dbReference type="PANTHER" id="PTHR11579:SF0">
    <property type="entry name" value="PROTEIN-L-ISOASPARTATE(D-ASPARTATE) O-METHYLTRANSFERASE"/>
    <property type="match status" value="1"/>
</dbReference>
<proteinExistence type="inferred from homology"/>
<evidence type="ECO:0000256" key="2">
    <source>
        <dbReference type="ARBA" id="ARBA00005369"/>
    </source>
</evidence>
<dbReference type="GO" id="GO:0008168">
    <property type="term" value="F:methyltransferase activity"/>
    <property type="evidence" value="ECO:0007669"/>
    <property type="project" value="UniProtKB-KW"/>
</dbReference>
<name>A0ABQ7FPV8_9ACTN</name>
<dbReference type="RefSeq" id="WP_170315749.1">
    <property type="nucleotide sequence ID" value="NZ_WHPN01000025.1"/>
</dbReference>
<comment type="similarity">
    <text evidence="2">Belongs to the methyltransferase superfamily. L-isoaspartyl/D-aspartyl protein methyltransferase family.</text>
</comment>
<evidence type="ECO:0000256" key="4">
    <source>
        <dbReference type="ARBA" id="ARBA00013346"/>
    </source>
</evidence>
<dbReference type="GO" id="GO:0032259">
    <property type="term" value="P:methylation"/>
    <property type="evidence" value="ECO:0007669"/>
    <property type="project" value="UniProtKB-KW"/>
</dbReference>
<comment type="caution">
    <text evidence="12">The sequence shown here is derived from an EMBL/GenBank/DDBJ whole genome shotgun (WGS) entry which is preliminary data.</text>
</comment>
<keyword evidence="5" id="KW-0963">Cytoplasm</keyword>
<dbReference type="CDD" id="cd02440">
    <property type="entry name" value="AdoMet_MTases"/>
    <property type="match status" value="1"/>
</dbReference>
<dbReference type="InterPro" id="IPR000682">
    <property type="entry name" value="PCMT"/>
</dbReference>
<sequence>MTQQHSAEEAGRARLASALLEKGSLGSDWLPSFEAVPRHLFVPDTAWPGNAGGNRQQDRVIRTEEPDAWWAAVHSDVPITTQWDDGAYTGPGRGKVPSSSNSMPSMVFSMLGALGVEDGHRVLEIGTGTGWNAALLAHRLGGGNVVTVEVDPAVSAAARARLEAAAARTGAAVPVTVVGDGADGHPPLAPYDRIIATCSVGRIPPQWLAQCRPGAVIVAPWGPVYGGEGVVRLTVGEDGTAAGPFIRSSAFMRLRDQRTDRPPFGAYLKEPWPAGGTRSTTTLSPDGVGGWIDMFVIGVRVPRMFCRTDSHGDGSYTLWLYDTDVTSWATADHEPGRTDYEVVQSGPRALWDELETAWRWWEARGKPGFERFELAVSAEGEQRIGLGEESWAVGP</sequence>
<organism evidence="12 13">
    <name type="scientific">Streptomyces lycii</name>
    <dbReference type="NCBI Taxonomy" id="2654337"/>
    <lineage>
        <taxon>Bacteria</taxon>
        <taxon>Bacillati</taxon>
        <taxon>Actinomycetota</taxon>
        <taxon>Actinomycetes</taxon>
        <taxon>Kitasatosporales</taxon>
        <taxon>Streptomycetaceae</taxon>
        <taxon>Streptomyces</taxon>
    </lineage>
</organism>
<keyword evidence="13" id="KW-1185">Reference proteome</keyword>
<protein>
    <recommendedName>
        <fullName evidence="4">Protein-L-isoaspartate O-methyltransferase</fullName>
        <ecNumber evidence="3">2.1.1.77</ecNumber>
    </recommendedName>
    <alternativeName>
        <fullName evidence="11">L-isoaspartyl protein carboxyl methyltransferase</fullName>
    </alternativeName>
    <alternativeName>
        <fullName evidence="9">Protein L-isoaspartyl methyltransferase</fullName>
    </alternativeName>
    <alternativeName>
        <fullName evidence="10">Protein-beta-aspartate methyltransferase</fullName>
    </alternativeName>
</protein>
<evidence type="ECO:0000256" key="11">
    <source>
        <dbReference type="ARBA" id="ARBA00031350"/>
    </source>
</evidence>
<evidence type="ECO:0000256" key="5">
    <source>
        <dbReference type="ARBA" id="ARBA00022490"/>
    </source>
</evidence>
<dbReference type="EC" id="2.1.1.77" evidence="3"/>
<evidence type="ECO:0000256" key="3">
    <source>
        <dbReference type="ARBA" id="ARBA00011890"/>
    </source>
</evidence>
<gene>
    <name evidence="12" type="ORF">GCU69_01015</name>
</gene>
<keyword evidence="8" id="KW-0949">S-adenosyl-L-methionine</keyword>
<reference evidence="12 13" key="1">
    <citation type="submission" date="2019-10" db="EMBL/GenBank/DDBJ databases">
        <title>Streptomyces tenebrisbrunneis sp.nov., an endogenous actinomycete isolated from of Lycium ruthenicum.</title>
        <authorList>
            <person name="Ma L."/>
        </authorList>
    </citation>
    <scope>NUCLEOTIDE SEQUENCE [LARGE SCALE GENOMIC DNA]</scope>
    <source>
        <strain evidence="12 13">TRM 66187</strain>
    </source>
</reference>
<keyword evidence="7" id="KW-0808">Transferase</keyword>
<evidence type="ECO:0000313" key="12">
    <source>
        <dbReference type="EMBL" id="KAF4410967.1"/>
    </source>
</evidence>
<dbReference type="PANTHER" id="PTHR11579">
    <property type="entry name" value="PROTEIN-L-ISOASPARTATE O-METHYLTRANSFERASE"/>
    <property type="match status" value="1"/>
</dbReference>
<evidence type="ECO:0000256" key="8">
    <source>
        <dbReference type="ARBA" id="ARBA00022691"/>
    </source>
</evidence>
<evidence type="ECO:0000256" key="10">
    <source>
        <dbReference type="ARBA" id="ARBA00031323"/>
    </source>
</evidence>
<dbReference type="Proteomes" id="UP000621266">
    <property type="component" value="Unassembled WGS sequence"/>
</dbReference>
<dbReference type="Gene3D" id="3.40.50.150">
    <property type="entry name" value="Vaccinia Virus protein VP39"/>
    <property type="match status" value="1"/>
</dbReference>
<evidence type="ECO:0000256" key="9">
    <source>
        <dbReference type="ARBA" id="ARBA00030757"/>
    </source>
</evidence>
<comment type="subcellular location">
    <subcellularLocation>
        <location evidence="1">Cytoplasm</location>
    </subcellularLocation>
</comment>
<accession>A0ABQ7FPV8</accession>
<evidence type="ECO:0000313" key="13">
    <source>
        <dbReference type="Proteomes" id="UP000621266"/>
    </source>
</evidence>
<keyword evidence="6 12" id="KW-0489">Methyltransferase</keyword>
<dbReference type="Pfam" id="PF01135">
    <property type="entry name" value="PCMT"/>
    <property type="match status" value="1"/>
</dbReference>
<dbReference type="SUPFAM" id="SSF53335">
    <property type="entry name" value="S-adenosyl-L-methionine-dependent methyltransferases"/>
    <property type="match status" value="1"/>
</dbReference>
<evidence type="ECO:0000256" key="7">
    <source>
        <dbReference type="ARBA" id="ARBA00022679"/>
    </source>
</evidence>